<dbReference type="Proteomes" id="UP000032025">
    <property type="component" value="Unassembled WGS sequence"/>
</dbReference>
<reference evidence="10 11" key="1">
    <citation type="submission" date="2014-08" db="EMBL/GenBank/DDBJ databases">
        <title>Whole genome shotgun sequence of Sphingomonas paucimobilis NBRC 13935.</title>
        <authorList>
            <person name="Hosoyama A."/>
            <person name="Hashimoto M."/>
            <person name="Hosoyama Y."/>
            <person name="Noguchi M."/>
            <person name="Uohara A."/>
            <person name="Ohji S."/>
            <person name="Katano-Makiyama Y."/>
            <person name="Ichikawa N."/>
            <person name="Kimura A."/>
            <person name="Yamazoe A."/>
            <person name="Fujita N."/>
        </authorList>
    </citation>
    <scope>NUCLEOTIDE SEQUENCE [LARGE SCALE GENOMIC DNA]</scope>
    <source>
        <strain evidence="10 11">NBRC 13935</strain>
    </source>
</reference>
<evidence type="ECO:0000313" key="10">
    <source>
        <dbReference type="EMBL" id="GAN12355.1"/>
    </source>
</evidence>
<comment type="subcellular location">
    <subcellularLocation>
        <location evidence="1 7">Cell outer membrane</location>
        <topology evidence="1 7">Multi-pass membrane protein</topology>
    </subcellularLocation>
</comment>
<evidence type="ECO:0000256" key="5">
    <source>
        <dbReference type="ARBA" id="ARBA00023136"/>
    </source>
</evidence>
<keyword evidence="2 7" id="KW-0813">Transport</keyword>
<dbReference type="InterPro" id="IPR012910">
    <property type="entry name" value="Plug_dom"/>
</dbReference>
<protein>
    <submittedName>
        <fullName evidence="10">DNA, contig: SP607</fullName>
    </submittedName>
</protein>
<evidence type="ECO:0000256" key="4">
    <source>
        <dbReference type="ARBA" id="ARBA00022692"/>
    </source>
</evidence>
<feature type="domain" description="TonB-dependent receptor plug" evidence="9">
    <location>
        <begin position="75"/>
        <end position="169"/>
    </location>
</feature>
<evidence type="ECO:0000256" key="6">
    <source>
        <dbReference type="ARBA" id="ARBA00023237"/>
    </source>
</evidence>
<gene>
    <name evidence="10" type="ORF">SP6_07_01410</name>
</gene>
<accession>A0A0C9LZU6</accession>
<evidence type="ECO:0000259" key="9">
    <source>
        <dbReference type="Pfam" id="PF07715"/>
    </source>
</evidence>
<dbReference type="GO" id="GO:0015344">
    <property type="term" value="F:siderophore uptake transmembrane transporter activity"/>
    <property type="evidence" value="ECO:0007669"/>
    <property type="project" value="TreeGrafter"/>
</dbReference>
<dbReference type="Gene3D" id="2.170.130.10">
    <property type="entry name" value="TonB-dependent receptor, plug domain"/>
    <property type="match status" value="1"/>
</dbReference>
<keyword evidence="3 7" id="KW-1134">Transmembrane beta strand</keyword>
<keyword evidence="8" id="KW-0732">Signal</keyword>
<evidence type="ECO:0000256" key="3">
    <source>
        <dbReference type="ARBA" id="ARBA00022452"/>
    </source>
</evidence>
<dbReference type="AlphaFoldDB" id="A0A0C9LZU6"/>
<keyword evidence="4 7" id="KW-0812">Transmembrane</keyword>
<evidence type="ECO:0000256" key="7">
    <source>
        <dbReference type="PROSITE-ProRule" id="PRU01360"/>
    </source>
</evidence>
<feature type="signal peptide" evidence="8">
    <location>
        <begin position="1"/>
        <end position="33"/>
    </location>
</feature>
<dbReference type="InterPro" id="IPR039426">
    <property type="entry name" value="TonB-dep_rcpt-like"/>
</dbReference>
<evidence type="ECO:0000256" key="2">
    <source>
        <dbReference type="ARBA" id="ARBA00022448"/>
    </source>
</evidence>
<dbReference type="PROSITE" id="PS52016">
    <property type="entry name" value="TONB_DEPENDENT_REC_3"/>
    <property type="match status" value="1"/>
</dbReference>
<dbReference type="InterPro" id="IPR036942">
    <property type="entry name" value="Beta-barrel_TonB_sf"/>
</dbReference>
<keyword evidence="6 7" id="KW-0998">Cell outer membrane</keyword>
<evidence type="ECO:0000256" key="8">
    <source>
        <dbReference type="SAM" id="SignalP"/>
    </source>
</evidence>
<feature type="chain" id="PRO_5002199124" evidence="8">
    <location>
        <begin position="34"/>
        <end position="370"/>
    </location>
</feature>
<dbReference type="Gene3D" id="2.40.170.20">
    <property type="entry name" value="TonB-dependent receptor, beta-barrel domain"/>
    <property type="match status" value="1"/>
</dbReference>
<evidence type="ECO:0000256" key="1">
    <source>
        <dbReference type="ARBA" id="ARBA00004571"/>
    </source>
</evidence>
<dbReference type="SUPFAM" id="SSF56935">
    <property type="entry name" value="Porins"/>
    <property type="match status" value="1"/>
</dbReference>
<dbReference type="PANTHER" id="PTHR32552">
    <property type="entry name" value="FERRICHROME IRON RECEPTOR-RELATED"/>
    <property type="match status" value="1"/>
</dbReference>
<organism evidence="10 11">
    <name type="scientific">Sphingomonas paucimobilis NBRC 13935</name>
    <dbReference type="NCBI Taxonomy" id="1219050"/>
    <lineage>
        <taxon>Bacteria</taxon>
        <taxon>Pseudomonadati</taxon>
        <taxon>Pseudomonadota</taxon>
        <taxon>Alphaproteobacteria</taxon>
        <taxon>Sphingomonadales</taxon>
        <taxon>Sphingomonadaceae</taxon>
        <taxon>Sphingomonas</taxon>
    </lineage>
</organism>
<dbReference type="Pfam" id="PF07715">
    <property type="entry name" value="Plug"/>
    <property type="match status" value="1"/>
</dbReference>
<comment type="caution">
    <text evidence="10">The sequence shown here is derived from an EMBL/GenBank/DDBJ whole genome shotgun (WGS) entry which is preliminary data.</text>
</comment>
<dbReference type="RefSeq" id="WP_082052397.1">
    <property type="nucleotide sequence ID" value="NZ_BBJS01000007.1"/>
</dbReference>
<dbReference type="GO" id="GO:0009279">
    <property type="term" value="C:cell outer membrane"/>
    <property type="evidence" value="ECO:0007669"/>
    <property type="project" value="UniProtKB-SubCell"/>
</dbReference>
<name>A0A0C9LZU6_SPHPI</name>
<proteinExistence type="inferred from homology"/>
<keyword evidence="11" id="KW-1185">Reference proteome</keyword>
<dbReference type="InterPro" id="IPR037066">
    <property type="entry name" value="Plug_dom_sf"/>
</dbReference>
<comment type="similarity">
    <text evidence="7">Belongs to the TonB-dependent receptor family.</text>
</comment>
<dbReference type="GeneID" id="78526470"/>
<evidence type="ECO:0000313" key="11">
    <source>
        <dbReference type="Proteomes" id="UP000032025"/>
    </source>
</evidence>
<sequence>MTNGQSGRRMRRYRNTILLTSILTIAVPSAAWAEPGDPDPQTGFARDGDILVTGRRDKEGAPTETQVGAFRNQSLLDTPLTVTVIDAKLLQAQDARGLDDALRNVAGITQQGNSPLTANSYAARGVVANPRTNFRLNGTLPIINYLPIPIENKERVEALKGVSALYYGFTSPSVIVNMVTKRAGRDPVTDFRLDTDAEGTYGIGADVGRLFGSAGQFGMRLNGYAAHLETPFNGVSGYRWLASGAFDVRRTDRLSLQFDIEHYERKMAEPGSVLLPSPVGAVKGIGGTVTLPRYPDPHLRFAPTDAAYFGRVTNGLARLNYKIDDNWSVHIDGGIARLHRSRWIVDINPTNYTTGVATLIGYVSPRVRTH</sequence>
<keyword evidence="5 7" id="KW-0472">Membrane</keyword>
<dbReference type="PANTHER" id="PTHR32552:SF82">
    <property type="entry name" value="FCUA PROTEIN"/>
    <property type="match status" value="1"/>
</dbReference>
<dbReference type="EMBL" id="BBJS01000007">
    <property type="protein sequence ID" value="GAN12355.1"/>
    <property type="molecule type" value="Genomic_DNA"/>
</dbReference>